<organism evidence="2 3">
    <name type="scientific">Bionectria ochroleuca</name>
    <name type="common">Gliocladium roseum</name>
    <dbReference type="NCBI Taxonomy" id="29856"/>
    <lineage>
        <taxon>Eukaryota</taxon>
        <taxon>Fungi</taxon>
        <taxon>Dikarya</taxon>
        <taxon>Ascomycota</taxon>
        <taxon>Pezizomycotina</taxon>
        <taxon>Sordariomycetes</taxon>
        <taxon>Hypocreomycetidae</taxon>
        <taxon>Hypocreales</taxon>
        <taxon>Bionectriaceae</taxon>
        <taxon>Clonostachys</taxon>
    </lineage>
</organism>
<name>A0A8H7NPP2_BIOOC</name>
<sequence length="154" mass="17513">MGALKLIQTFNKFPKEIFRVNNGIAVKARPWSPQRRVYDIVVDGGLVIPKALDPMTYTAPNGVSLRPNSLYQQSLVSWRFKGQDSRIYAVAQGTEIPKDLILVHERSDHYSLQPATTMTLEHFNKRVTQFLTSNSTVFTKEEWLQAFPNATDNS</sequence>
<dbReference type="Proteomes" id="UP000616885">
    <property type="component" value="Unassembled WGS sequence"/>
</dbReference>
<proteinExistence type="predicted"/>
<evidence type="ECO:0000259" key="1">
    <source>
        <dbReference type="Pfam" id="PF18648"/>
    </source>
</evidence>
<dbReference type="AlphaFoldDB" id="A0A8H7NPP2"/>
<evidence type="ECO:0000313" key="3">
    <source>
        <dbReference type="Proteomes" id="UP000616885"/>
    </source>
</evidence>
<evidence type="ECO:0000313" key="2">
    <source>
        <dbReference type="EMBL" id="KAF9760134.1"/>
    </source>
</evidence>
<dbReference type="EMBL" id="JADCTT010000001">
    <property type="protein sequence ID" value="KAF9760134.1"/>
    <property type="molecule type" value="Genomic_DNA"/>
</dbReference>
<comment type="caution">
    <text evidence="2">The sequence shown here is derived from an EMBL/GenBank/DDBJ whole genome shotgun (WGS) entry which is preliminary data.</text>
</comment>
<dbReference type="InterPro" id="IPR041018">
    <property type="entry name" value="ADPRTs_Tse2"/>
</dbReference>
<gene>
    <name evidence="2" type="ORF">IM811_001828</name>
</gene>
<accession>A0A8H7NPP2</accession>
<protein>
    <recommendedName>
        <fullName evidence="1">Tse2 ADP-ribosyltransferase toxin domain-containing protein</fullName>
    </recommendedName>
</protein>
<reference evidence="2" key="1">
    <citation type="submission" date="2020-10" db="EMBL/GenBank/DDBJ databases">
        <title>High-Quality Genome Resource of Clonostachys rosea strain S41 by Oxford Nanopore Long-Read Sequencing.</title>
        <authorList>
            <person name="Wang H."/>
        </authorList>
    </citation>
    <scope>NUCLEOTIDE SEQUENCE</scope>
    <source>
        <strain evidence="2">S41</strain>
    </source>
</reference>
<feature type="domain" description="Tse2 ADP-ribosyltransferase toxin" evidence="1">
    <location>
        <begin position="15"/>
        <end position="143"/>
    </location>
</feature>
<dbReference type="Pfam" id="PF18648">
    <property type="entry name" value="ADPRTs_Tse2"/>
    <property type="match status" value="1"/>
</dbReference>